<accession>A0A834THZ4</accession>
<protein>
    <submittedName>
        <fullName evidence="1">Uncharacterized protein</fullName>
    </submittedName>
</protein>
<dbReference type="AlphaFoldDB" id="A0A834THZ4"/>
<dbReference type="Proteomes" id="UP000634136">
    <property type="component" value="Unassembled WGS sequence"/>
</dbReference>
<evidence type="ECO:0000313" key="2">
    <source>
        <dbReference type="Proteomes" id="UP000634136"/>
    </source>
</evidence>
<sequence>MTQGHLTRSFKAIRLAGGQIVDGR</sequence>
<proteinExistence type="predicted"/>
<dbReference type="EMBL" id="JAAIUW010000008">
    <property type="protein sequence ID" value="KAF7821491.1"/>
    <property type="molecule type" value="Genomic_DNA"/>
</dbReference>
<keyword evidence="2" id="KW-1185">Reference proteome</keyword>
<reference evidence="1" key="1">
    <citation type="submission" date="2020-09" db="EMBL/GenBank/DDBJ databases">
        <title>Genome-Enabled Discovery of Anthraquinone Biosynthesis in Senna tora.</title>
        <authorList>
            <person name="Kang S.-H."/>
            <person name="Pandey R.P."/>
            <person name="Lee C.-M."/>
            <person name="Sim J.-S."/>
            <person name="Jeong J.-T."/>
            <person name="Choi B.-S."/>
            <person name="Jung M."/>
            <person name="Ginzburg D."/>
            <person name="Zhao K."/>
            <person name="Won S.Y."/>
            <person name="Oh T.-J."/>
            <person name="Yu Y."/>
            <person name="Kim N.-H."/>
            <person name="Lee O.R."/>
            <person name="Lee T.-H."/>
            <person name="Bashyal P."/>
            <person name="Kim T.-S."/>
            <person name="Lee W.-H."/>
            <person name="Kawkins C."/>
            <person name="Kim C.-K."/>
            <person name="Kim J.S."/>
            <person name="Ahn B.O."/>
            <person name="Rhee S.Y."/>
            <person name="Sohng J.K."/>
        </authorList>
    </citation>
    <scope>NUCLEOTIDE SEQUENCE</scope>
    <source>
        <tissue evidence="1">Leaf</tissue>
    </source>
</reference>
<gene>
    <name evidence="1" type="ORF">G2W53_026946</name>
</gene>
<evidence type="ECO:0000313" key="1">
    <source>
        <dbReference type="EMBL" id="KAF7821491.1"/>
    </source>
</evidence>
<name>A0A834THZ4_9FABA</name>
<organism evidence="1 2">
    <name type="scientific">Senna tora</name>
    <dbReference type="NCBI Taxonomy" id="362788"/>
    <lineage>
        <taxon>Eukaryota</taxon>
        <taxon>Viridiplantae</taxon>
        <taxon>Streptophyta</taxon>
        <taxon>Embryophyta</taxon>
        <taxon>Tracheophyta</taxon>
        <taxon>Spermatophyta</taxon>
        <taxon>Magnoliopsida</taxon>
        <taxon>eudicotyledons</taxon>
        <taxon>Gunneridae</taxon>
        <taxon>Pentapetalae</taxon>
        <taxon>rosids</taxon>
        <taxon>fabids</taxon>
        <taxon>Fabales</taxon>
        <taxon>Fabaceae</taxon>
        <taxon>Caesalpinioideae</taxon>
        <taxon>Cassia clade</taxon>
        <taxon>Senna</taxon>
    </lineage>
</organism>
<comment type="caution">
    <text evidence="1">The sequence shown here is derived from an EMBL/GenBank/DDBJ whole genome shotgun (WGS) entry which is preliminary data.</text>
</comment>